<feature type="region of interest" description="Disordered" evidence="2">
    <location>
        <begin position="73"/>
        <end position="98"/>
    </location>
</feature>
<evidence type="ECO:0000256" key="1">
    <source>
        <dbReference type="ARBA" id="ARBA00023125"/>
    </source>
</evidence>
<accession>A0A1H9GJG0</accession>
<dbReference type="AlphaFoldDB" id="A0A1H9GJG0"/>
<gene>
    <name evidence="4" type="ORF">SAMN04488038_10796</name>
</gene>
<dbReference type="PANTHER" id="PTHR46797">
    <property type="entry name" value="HTH-TYPE TRANSCRIPTIONAL REGULATOR"/>
    <property type="match status" value="1"/>
</dbReference>
<dbReference type="Pfam" id="PF01381">
    <property type="entry name" value="HTH_3"/>
    <property type="match status" value="1"/>
</dbReference>
<dbReference type="GO" id="GO:0003677">
    <property type="term" value="F:DNA binding"/>
    <property type="evidence" value="ECO:0007669"/>
    <property type="project" value="UniProtKB-KW"/>
</dbReference>
<feature type="compositionally biased region" description="Basic residues" evidence="2">
    <location>
        <begin position="82"/>
        <end position="91"/>
    </location>
</feature>
<organism evidence="4 5">
    <name type="scientific">Solimonas aquatica</name>
    <dbReference type="NCBI Taxonomy" id="489703"/>
    <lineage>
        <taxon>Bacteria</taxon>
        <taxon>Pseudomonadati</taxon>
        <taxon>Pseudomonadota</taxon>
        <taxon>Gammaproteobacteria</taxon>
        <taxon>Nevskiales</taxon>
        <taxon>Nevskiaceae</taxon>
        <taxon>Solimonas</taxon>
    </lineage>
</organism>
<dbReference type="PROSITE" id="PS50943">
    <property type="entry name" value="HTH_CROC1"/>
    <property type="match status" value="1"/>
</dbReference>
<dbReference type="STRING" id="489703.SAMN04488038_10796"/>
<dbReference type="CDD" id="cd00093">
    <property type="entry name" value="HTH_XRE"/>
    <property type="match status" value="1"/>
</dbReference>
<reference evidence="5" key="1">
    <citation type="submission" date="2016-10" db="EMBL/GenBank/DDBJ databases">
        <authorList>
            <person name="Varghese N."/>
            <person name="Submissions S."/>
        </authorList>
    </citation>
    <scope>NUCLEOTIDE SEQUENCE [LARGE SCALE GENOMIC DNA]</scope>
    <source>
        <strain evidence="5">DSM 25927</strain>
    </source>
</reference>
<dbReference type="Proteomes" id="UP000199233">
    <property type="component" value="Unassembled WGS sequence"/>
</dbReference>
<evidence type="ECO:0000256" key="2">
    <source>
        <dbReference type="SAM" id="MobiDB-lite"/>
    </source>
</evidence>
<dbReference type="EMBL" id="FOFS01000007">
    <property type="protein sequence ID" value="SEQ50241.1"/>
    <property type="molecule type" value="Genomic_DNA"/>
</dbReference>
<keyword evidence="1 4" id="KW-0238">DNA-binding</keyword>
<keyword evidence="5" id="KW-1185">Reference proteome</keyword>
<dbReference type="Gene3D" id="1.10.260.40">
    <property type="entry name" value="lambda repressor-like DNA-binding domains"/>
    <property type="match status" value="1"/>
</dbReference>
<name>A0A1H9GJG0_9GAMM</name>
<evidence type="ECO:0000313" key="5">
    <source>
        <dbReference type="Proteomes" id="UP000199233"/>
    </source>
</evidence>
<dbReference type="GO" id="GO:0005829">
    <property type="term" value="C:cytosol"/>
    <property type="evidence" value="ECO:0007669"/>
    <property type="project" value="TreeGrafter"/>
</dbReference>
<evidence type="ECO:0000259" key="3">
    <source>
        <dbReference type="PROSITE" id="PS50943"/>
    </source>
</evidence>
<feature type="domain" description="HTH cro/C1-type" evidence="3">
    <location>
        <begin position="13"/>
        <end position="67"/>
    </location>
</feature>
<proteinExistence type="predicted"/>
<dbReference type="InterPro" id="IPR001387">
    <property type="entry name" value="Cro/C1-type_HTH"/>
</dbReference>
<dbReference type="SUPFAM" id="SSF47413">
    <property type="entry name" value="lambda repressor-like DNA-binding domains"/>
    <property type="match status" value="1"/>
</dbReference>
<protein>
    <submittedName>
        <fullName evidence="4">DNA-binding transcriptional regulator, XRE-family HTH domain</fullName>
    </submittedName>
</protein>
<evidence type="ECO:0000313" key="4">
    <source>
        <dbReference type="EMBL" id="SEQ50241.1"/>
    </source>
</evidence>
<sequence>MQGVADKAFGEVLRELRLEKGLSQEQLALDADLQRNYVSLLERGLNSATLKTVFKIAPVLGIKASAMLQLVEEKAGKSSRGPAKRPRRVTRKPSTAKA</sequence>
<dbReference type="GO" id="GO:0003700">
    <property type="term" value="F:DNA-binding transcription factor activity"/>
    <property type="evidence" value="ECO:0007669"/>
    <property type="project" value="TreeGrafter"/>
</dbReference>
<dbReference type="InterPro" id="IPR010982">
    <property type="entry name" value="Lambda_DNA-bd_dom_sf"/>
</dbReference>
<dbReference type="InterPro" id="IPR050807">
    <property type="entry name" value="TransReg_Diox_bact_type"/>
</dbReference>
<dbReference type="SMART" id="SM00530">
    <property type="entry name" value="HTH_XRE"/>
    <property type="match status" value="1"/>
</dbReference>
<dbReference type="PANTHER" id="PTHR46797:SF1">
    <property type="entry name" value="METHYLPHOSPHONATE SYNTHASE"/>
    <property type="match status" value="1"/>
</dbReference>